<dbReference type="AlphaFoldDB" id="A0A0C2SFM5"/>
<dbReference type="EMBL" id="KN818278">
    <property type="protein sequence ID" value="KIL61890.1"/>
    <property type="molecule type" value="Genomic_DNA"/>
</dbReference>
<evidence type="ECO:0000313" key="1">
    <source>
        <dbReference type="EMBL" id="KIL61890.1"/>
    </source>
</evidence>
<reference evidence="1 2" key="1">
    <citation type="submission" date="2014-04" db="EMBL/GenBank/DDBJ databases">
        <title>Evolutionary Origins and Diversification of the Mycorrhizal Mutualists.</title>
        <authorList>
            <consortium name="DOE Joint Genome Institute"/>
            <consortium name="Mycorrhizal Genomics Consortium"/>
            <person name="Kohler A."/>
            <person name="Kuo A."/>
            <person name="Nagy L.G."/>
            <person name="Floudas D."/>
            <person name="Copeland A."/>
            <person name="Barry K.W."/>
            <person name="Cichocki N."/>
            <person name="Veneault-Fourrey C."/>
            <person name="LaButti K."/>
            <person name="Lindquist E.A."/>
            <person name="Lipzen A."/>
            <person name="Lundell T."/>
            <person name="Morin E."/>
            <person name="Murat C."/>
            <person name="Riley R."/>
            <person name="Ohm R."/>
            <person name="Sun H."/>
            <person name="Tunlid A."/>
            <person name="Henrissat B."/>
            <person name="Grigoriev I.V."/>
            <person name="Hibbett D.S."/>
            <person name="Martin F."/>
        </authorList>
    </citation>
    <scope>NUCLEOTIDE SEQUENCE [LARGE SCALE GENOMIC DNA]</scope>
    <source>
        <strain evidence="1 2">Koide BX008</strain>
    </source>
</reference>
<evidence type="ECO:0000313" key="2">
    <source>
        <dbReference type="Proteomes" id="UP000054549"/>
    </source>
</evidence>
<keyword evidence="2" id="KW-1185">Reference proteome</keyword>
<dbReference type="Proteomes" id="UP000054549">
    <property type="component" value="Unassembled WGS sequence"/>
</dbReference>
<accession>A0A0C2SFM5</accession>
<gene>
    <name evidence="1" type="ORF">M378DRAFT_166370</name>
</gene>
<sequence>MTRYEHALNLHRRSLSSLKVTEQRCHNIYRLGTPALSSILAMEGIMWKKPLSDDDDEGT</sequence>
<dbReference type="InParanoid" id="A0A0C2SFM5"/>
<protein>
    <submittedName>
        <fullName evidence="1">Uncharacterized protein</fullName>
    </submittedName>
</protein>
<proteinExistence type="predicted"/>
<organism evidence="1 2">
    <name type="scientific">Amanita muscaria (strain Koide BX008)</name>
    <dbReference type="NCBI Taxonomy" id="946122"/>
    <lineage>
        <taxon>Eukaryota</taxon>
        <taxon>Fungi</taxon>
        <taxon>Dikarya</taxon>
        <taxon>Basidiomycota</taxon>
        <taxon>Agaricomycotina</taxon>
        <taxon>Agaricomycetes</taxon>
        <taxon>Agaricomycetidae</taxon>
        <taxon>Agaricales</taxon>
        <taxon>Pluteineae</taxon>
        <taxon>Amanitaceae</taxon>
        <taxon>Amanita</taxon>
    </lineage>
</organism>
<name>A0A0C2SFM5_AMAMK</name>
<dbReference type="HOGENOM" id="CLU_2960261_0_0_1"/>